<organism evidence="2 3">
    <name type="scientific">Pleomassaria siparia CBS 279.74</name>
    <dbReference type="NCBI Taxonomy" id="1314801"/>
    <lineage>
        <taxon>Eukaryota</taxon>
        <taxon>Fungi</taxon>
        <taxon>Dikarya</taxon>
        <taxon>Ascomycota</taxon>
        <taxon>Pezizomycotina</taxon>
        <taxon>Dothideomycetes</taxon>
        <taxon>Pleosporomycetidae</taxon>
        <taxon>Pleosporales</taxon>
        <taxon>Pleomassariaceae</taxon>
        <taxon>Pleomassaria</taxon>
    </lineage>
</organism>
<dbReference type="Proteomes" id="UP000799428">
    <property type="component" value="Unassembled WGS sequence"/>
</dbReference>
<reference evidence="2" key="1">
    <citation type="journal article" date="2020" name="Stud. Mycol.">
        <title>101 Dothideomycetes genomes: a test case for predicting lifestyles and emergence of pathogens.</title>
        <authorList>
            <person name="Haridas S."/>
            <person name="Albert R."/>
            <person name="Binder M."/>
            <person name="Bloem J."/>
            <person name="Labutti K."/>
            <person name="Salamov A."/>
            <person name="Andreopoulos B."/>
            <person name="Baker S."/>
            <person name="Barry K."/>
            <person name="Bills G."/>
            <person name="Bluhm B."/>
            <person name="Cannon C."/>
            <person name="Castanera R."/>
            <person name="Culley D."/>
            <person name="Daum C."/>
            <person name="Ezra D."/>
            <person name="Gonzalez J."/>
            <person name="Henrissat B."/>
            <person name="Kuo A."/>
            <person name="Liang C."/>
            <person name="Lipzen A."/>
            <person name="Lutzoni F."/>
            <person name="Magnuson J."/>
            <person name="Mondo S."/>
            <person name="Nolan M."/>
            <person name="Ohm R."/>
            <person name="Pangilinan J."/>
            <person name="Park H.-J."/>
            <person name="Ramirez L."/>
            <person name="Alfaro M."/>
            <person name="Sun H."/>
            <person name="Tritt A."/>
            <person name="Yoshinaga Y."/>
            <person name="Zwiers L.-H."/>
            <person name="Turgeon B."/>
            <person name="Goodwin S."/>
            <person name="Spatafora J."/>
            <person name="Crous P."/>
            <person name="Grigoriev I."/>
        </authorList>
    </citation>
    <scope>NUCLEOTIDE SEQUENCE</scope>
    <source>
        <strain evidence="2">CBS 279.74</strain>
    </source>
</reference>
<sequence length="53" mass="5620">MYSSASMTAPAKTSTPTPDGGPTSILGSRLCLVLLALQLQICRFYLSGTEVRD</sequence>
<feature type="compositionally biased region" description="Low complexity" evidence="1">
    <location>
        <begin position="13"/>
        <end position="23"/>
    </location>
</feature>
<feature type="region of interest" description="Disordered" evidence="1">
    <location>
        <begin position="1"/>
        <end position="23"/>
    </location>
</feature>
<dbReference type="EMBL" id="MU005769">
    <property type="protein sequence ID" value="KAF2710135.1"/>
    <property type="molecule type" value="Genomic_DNA"/>
</dbReference>
<protein>
    <submittedName>
        <fullName evidence="2">Uncharacterized protein</fullName>
    </submittedName>
</protein>
<evidence type="ECO:0000313" key="3">
    <source>
        <dbReference type="Proteomes" id="UP000799428"/>
    </source>
</evidence>
<proteinExistence type="predicted"/>
<evidence type="ECO:0000256" key="1">
    <source>
        <dbReference type="SAM" id="MobiDB-lite"/>
    </source>
</evidence>
<accession>A0A6G1KC74</accession>
<dbReference type="AlphaFoldDB" id="A0A6G1KC74"/>
<name>A0A6G1KC74_9PLEO</name>
<keyword evidence="3" id="KW-1185">Reference proteome</keyword>
<evidence type="ECO:0000313" key="2">
    <source>
        <dbReference type="EMBL" id="KAF2710135.1"/>
    </source>
</evidence>
<gene>
    <name evidence="2" type="ORF">K504DRAFT_466561</name>
</gene>